<keyword evidence="7" id="KW-0808">Transferase</keyword>
<organism evidence="7 8">
    <name type="scientific">Peptococcus niger</name>
    <dbReference type="NCBI Taxonomy" id="2741"/>
    <lineage>
        <taxon>Bacteria</taxon>
        <taxon>Bacillati</taxon>
        <taxon>Bacillota</taxon>
        <taxon>Clostridia</taxon>
        <taxon>Eubacteriales</taxon>
        <taxon>Peptococcaceae</taxon>
        <taxon>Peptococcus</taxon>
    </lineage>
</organism>
<evidence type="ECO:0000256" key="4">
    <source>
        <dbReference type="ARBA" id="ARBA00023125"/>
    </source>
</evidence>
<dbReference type="InterPro" id="IPR015421">
    <property type="entry name" value="PyrdxlP-dep_Trfase_major"/>
</dbReference>
<dbReference type="PROSITE" id="PS50949">
    <property type="entry name" value="HTH_GNTR"/>
    <property type="match status" value="1"/>
</dbReference>
<dbReference type="PANTHER" id="PTHR46577">
    <property type="entry name" value="HTH-TYPE TRANSCRIPTIONAL REGULATORY PROTEIN GABR"/>
    <property type="match status" value="1"/>
</dbReference>
<evidence type="ECO:0000256" key="5">
    <source>
        <dbReference type="ARBA" id="ARBA00023163"/>
    </source>
</evidence>
<dbReference type="InterPro" id="IPR036390">
    <property type="entry name" value="WH_DNA-bd_sf"/>
</dbReference>
<evidence type="ECO:0000313" key="7">
    <source>
        <dbReference type="EMBL" id="SDD56588.1"/>
    </source>
</evidence>
<dbReference type="PANTHER" id="PTHR46577:SF1">
    <property type="entry name" value="HTH-TYPE TRANSCRIPTIONAL REGULATORY PROTEIN GABR"/>
    <property type="match status" value="1"/>
</dbReference>
<accession>A0A1G6VSN0</accession>
<dbReference type="RefSeq" id="WP_091791589.1">
    <property type="nucleotide sequence ID" value="NZ_FNAF01000004.1"/>
</dbReference>
<dbReference type="OrthoDB" id="9808770at2"/>
<dbReference type="InterPro" id="IPR051446">
    <property type="entry name" value="HTH_trans_reg/aminotransferase"/>
</dbReference>
<keyword evidence="2" id="KW-0663">Pyridoxal phosphate</keyword>
<evidence type="ECO:0000256" key="2">
    <source>
        <dbReference type="ARBA" id="ARBA00022898"/>
    </source>
</evidence>
<protein>
    <submittedName>
        <fullName evidence="7">GntR family transcriptional regulator / MocR family aminotransferase</fullName>
    </submittedName>
</protein>
<sequence>MITINRKSCIYEQIYEQLRNSIITNQLKSNAKLPSKRSLAATLNVSVNTVEHAYHKLLDEEFVYTKNRSGFYVNTIDHAFFRKNRPVTFTEDPEERQRPYIYDFSPLGVDRESFPYSVWKKISNEILLDHEDRLLTTGHYQGEYELRQEIAHFLADSRSIQVHPSSIIITSGLEYSYLILFQLLGDLNFGIENPSFERLERLFLSHKIQYTYIHLDEQGAVPDETISPIDVLTLTPSHQFPTGRIMPLQRRMDFLNIANASKKWIIEDDYDGEFKYSGAPIAPLKAMDIYDRVIYLGNFSNTIFPSLRLSYMILPDKLRIRYQKNYALKCSVPLLTQLSTAKFIESGAFIRHLNRMKRVYRYKRNLLLSFFKDIPSVSLEESDAGLFMILKVTTPLSEEELCRRAERSDILIRPLAYFETTGTEFSKHFLLSFSSIETSRLLEALKALAAAWASTD</sequence>
<dbReference type="Pfam" id="PF00155">
    <property type="entry name" value="Aminotran_1_2"/>
    <property type="match status" value="1"/>
</dbReference>
<dbReference type="GO" id="GO:0030170">
    <property type="term" value="F:pyridoxal phosphate binding"/>
    <property type="evidence" value="ECO:0007669"/>
    <property type="project" value="InterPro"/>
</dbReference>
<reference evidence="7 8" key="1">
    <citation type="submission" date="2016-10" db="EMBL/GenBank/DDBJ databases">
        <authorList>
            <person name="de Groot N.N."/>
        </authorList>
    </citation>
    <scope>NUCLEOTIDE SEQUENCE [LARGE SCALE GENOMIC DNA]</scope>
    <source>
        <strain evidence="7 8">DSM 20475</strain>
    </source>
</reference>
<keyword evidence="3" id="KW-0805">Transcription regulation</keyword>
<keyword evidence="4" id="KW-0238">DNA-binding</keyword>
<dbReference type="SMART" id="SM00345">
    <property type="entry name" value="HTH_GNTR"/>
    <property type="match status" value="1"/>
</dbReference>
<dbReference type="CDD" id="cd00609">
    <property type="entry name" value="AAT_like"/>
    <property type="match status" value="1"/>
</dbReference>
<dbReference type="CDD" id="cd07377">
    <property type="entry name" value="WHTH_GntR"/>
    <property type="match status" value="1"/>
</dbReference>
<feature type="domain" description="HTH gntR-type" evidence="6">
    <location>
        <begin position="8"/>
        <end position="76"/>
    </location>
</feature>
<dbReference type="SUPFAM" id="SSF53383">
    <property type="entry name" value="PLP-dependent transferases"/>
    <property type="match status" value="1"/>
</dbReference>
<evidence type="ECO:0000313" key="8">
    <source>
        <dbReference type="Proteomes" id="UP000198995"/>
    </source>
</evidence>
<dbReference type="SUPFAM" id="SSF46785">
    <property type="entry name" value="Winged helix' DNA-binding domain"/>
    <property type="match status" value="1"/>
</dbReference>
<dbReference type="InterPro" id="IPR015424">
    <property type="entry name" value="PyrdxlP-dep_Trfase"/>
</dbReference>
<evidence type="ECO:0000256" key="3">
    <source>
        <dbReference type="ARBA" id="ARBA00023015"/>
    </source>
</evidence>
<proteinExistence type="inferred from homology"/>
<dbReference type="Pfam" id="PF00392">
    <property type="entry name" value="GntR"/>
    <property type="match status" value="1"/>
</dbReference>
<dbReference type="GO" id="GO:0008483">
    <property type="term" value="F:transaminase activity"/>
    <property type="evidence" value="ECO:0007669"/>
    <property type="project" value="UniProtKB-KW"/>
</dbReference>
<keyword evidence="7" id="KW-0032">Aminotransferase</keyword>
<dbReference type="EMBL" id="FNAF01000004">
    <property type="protein sequence ID" value="SDD56588.1"/>
    <property type="molecule type" value="Genomic_DNA"/>
</dbReference>
<dbReference type="STRING" id="2741.SAMN04489866_104128"/>
<dbReference type="AlphaFoldDB" id="A0A1G6VSN0"/>
<comment type="similarity">
    <text evidence="1">In the C-terminal section; belongs to the class-I pyridoxal-phosphate-dependent aminotransferase family.</text>
</comment>
<dbReference type="InterPro" id="IPR036388">
    <property type="entry name" value="WH-like_DNA-bd_sf"/>
</dbReference>
<evidence type="ECO:0000259" key="6">
    <source>
        <dbReference type="PROSITE" id="PS50949"/>
    </source>
</evidence>
<keyword evidence="5" id="KW-0804">Transcription</keyword>
<keyword evidence="8" id="KW-1185">Reference proteome</keyword>
<dbReference type="Proteomes" id="UP000198995">
    <property type="component" value="Unassembled WGS sequence"/>
</dbReference>
<name>A0A1G6VSN0_PEPNI</name>
<dbReference type="InterPro" id="IPR004839">
    <property type="entry name" value="Aminotransferase_I/II_large"/>
</dbReference>
<gene>
    <name evidence="7" type="ORF">SAMN04489866_104128</name>
</gene>
<dbReference type="GO" id="GO:0003677">
    <property type="term" value="F:DNA binding"/>
    <property type="evidence" value="ECO:0007669"/>
    <property type="project" value="UniProtKB-KW"/>
</dbReference>
<dbReference type="GO" id="GO:0003700">
    <property type="term" value="F:DNA-binding transcription factor activity"/>
    <property type="evidence" value="ECO:0007669"/>
    <property type="project" value="InterPro"/>
</dbReference>
<dbReference type="Gene3D" id="3.40.640.10">
    <property type="entry name" value="Type I PLP-dependent aspartate aminotransferase-like (Major domain)"/>
    <property type="match status" value="1"/>
</dbReference>
<dbReference type="Gene3D" id="1.10.10.10">
    <property type="entry name" value="Winged helix-like DNA-binding domain superfamily/Winged helix DNA-binding domain"/>
    <property type="match status" value="1"/>
</dbReference>
<evidence type="ECO:0000256" key="1">
    <source>
        <dbReference type="ARBA" id="ARBA00005384"/>
    </source>
</evidence>
<dbReference type="InterPro" id="IPR000524">
    <property type="entry name" value="Tscrpt_reg_HTH_GntR"/>
</dbReference>